<dbReference type="Pfam" id="PF13579">
    <property type="entry name" value="Glyco_trans_4_4"/>
    <property type="match status" value="1"/>
</dbReference>
<proteinExistence type="predicted"/>
<evidence type="ECO:0000259" key="2">
    <source>
        <dbReference type="Pfam" id="PF13579"/>
    </source>
</evidence>
<evidence type="ECO:0000259" key="1">
    <source>
        <dbReference type="Pfam" id="PF00534"/>
    </source>
</evidence>
<accession>A0AAW8M4G5</accession>
<gene>
    <name evidence="3" type="ORF">J2W43_000317</name>
</gene>
<comment type="caution">
    <text evidence="3">The sequence shown here is derived from an EMBL/GenBank/DDBJ whole genome shotgun (WGS) entry which is preliminary data.</text>
</comment>
<dbReference type="SUPFAM" id="SSF53756">
    <property type="entry name" value="UDP-Glycosyltransferase/glycogen phosphorylase"/>
    <property type="match status" value="1"/>
</dbReference>
<dbReference type="AlphaFoldDB" id="A0AAW8M4G5"/>
<dbReference type="PANTHER" id="PTHR12526:SF630">
    <property type="entry name" value="GLYCOSYLTRANSFERASE"/>
    <property type="match status" value="1"/>
</dbReference>
<name>A0AAW8M4G5_9PSED</name>
<protein>
    <submittedName>
        <fullName evidence="3">Glycosyltransferase involved in cell wall biosynthesis</fullName>
    </submittedName>
</protein>
<dbReference type="GO" id="GO:1901135">
    <property type="term" value="P:carbohydrate derivative metabolic process"/>
    <property type="evidence" value="ECO:0007669"/>
    <property type="project" value="UniProtKB-ARBA"/>
</dbReference>
<dbReference type="Pfam" id="PF00534">
    <property type="entry name" value="Glycos_transf_1"/>
    <property type="match status" value="1"/>
</dbReference>
<dbReference type="Proteomes" id="UP001252613">
    <property type="component" value="Unassembled WGS sequence"/>
</dbReference>
<dbReference type="GO" id="GO:0016757">
    <property type="term" value="F:glycosyltransferase activity"/>
    <property type="evidence" value="ECO:0007669"/>
    <property type="project" value="InterPro"/>
</dbReference>
<dbReference type="PANTHER" id="PTHR12526">
    <property type="entry name" value="GLYCOSYLTRANSFERASE"/>
    <property type="match status" value="1"/>
</dbReference>
<reference evidence="3" key="1">
    <citation type="submission" date="2023-07" db="EMBL/GenBank/DDBJ databases">
        <title>Sorghum-associated microbial communities from plants grown in Nebraska, USA.</title>
        <authorList>
            <person name="Schachtman D."/>
        </authorList>
    </citation>
    <scope>NUCLEOTIDE SEQUENCE</scope>
    <source>
        <strain evidence="3">3432</strain>
    </source>
</reference>
<sequence length="379" mass="42407">MRRKRICIVATLPVVLKIFMRDHVRSLSRFYDITLITSGDSEDVKELMFPNVNYISLDIPRRISIGRDVLCLFFLVRHLRLAAYDCIFTLMPKSGLIGMLAGFMARTAVRVHIFTGQVWVTKSGLFRYFLKLLDKLLALSSTHLLSDSHSQKQFLIDGGITKESKIQVLGHGSISGVDTSRFTRIADARHLLREKLGIDESALVFLFLGRVSREKGVLDLARAFERLANEDATVHLLIIGPDDDDVDNELRTILSGSDGRYHRQGFTDTPELWMSASDIFCLPSYREGFGLAVVEAASVGLPAIVSRIYGLTDAVKDGVTGVFHLPGDVSGLYSCMKLLNGDPSFRLLLAQQARTRVADFFSQAYVTNEMTSYFQNILK</sequence>
<dbReference type="Gene3D" id="3.40.50.2000">
    <property type="entry name" value="Glycogen Phosphorylase B"/>
    <property type="match status" value="2"/>
</dbReference>
<evidence type="ECO:0000313" key="3">
    <source>
        <dbReference type="EMBL" id="MDR6956354.1"/>
    </source>
</evidence>
<organism evidence="3 4">
    <name type="scientific">Pseudomonas brassicacearum</name>
    <dbReference type="NCBI Taxonomy" id="930166"/>
    <lineage>
        <taxon>Bacteria</taxon>
        <taxon>Pseudomonadati</taxon>
        <taxon>Pseudomonadota</taxon>
        <taxon>Gammaproteobacteria</taxon>
        <taxon>Pseudomonadales</taxon>
        <taxon>Pseudomonadaceae</taxon>
        <taxon>Pseudomonas</taxon>
    </lineage>
</organism>
<dbReference type="InterPro" id="IPR028098">
    <property type="entry name" value="Glyco_trans_4-like_N"/>
</dbReference>
<dbReference type="InterPro" id="IPR001296">
    <property type="entry name" value="Glyco_trans_1"/>
</dbReference>
<feature type="domain" description="Glycosyl transferase family 1" evidence="1">
    <location>
        <begin position="192"/>
        <end position="346"/>
    </location>
</feature>
<feature type="domain" description="Glycosyltransferase subfamily 4-like N-terminal" evidence="2">
    <location>
        <begin position="28"/>
        <end position="161"/>
    </location>
</feature>
<dbReference type="EMBL" id="JAVDVC010000001">
    <property type="protein sequence ID" value="MDR6956354.1"/>
    <property type="molecule type" value="Genomic_DNA"/>
</dbReference>
<evidence type="ECO:0000313" key="4">
    <source>
        <dbReference type="Proteomes" id="UP001252613"/>
    </source>
</evidence>